<dbReference type="InterPro" id="IPR006311">
    <property type="entry name" value="TAT_signal"/>
</dbReference>
<dbReference type="InterPro" id="IPR050300">
    <property type="entry name" value="GDXG_lipolytic_enzyme"/>
</dbReference>
<protein>
    <submittedName>
        <fullName evidence="4">Alpha/beta hydrolase</fullName>
    </submittedName>
</protein>
<feature type="domain" description="BD-FAE-like" evidence="3">
    <location>
        <begin position="109"/>
        <end position="295"/>
    </location>
</feature>
<dbReference type="InterPro" id="IPR049492">
    <property type="entry name" value="BD-FAE-like_dom"/>
</dbReference>
<dbReference type="Pfam" id="PF20434">
    <property type="entry name" value="BD-FAE"/>
    <property type="match status" value="1"/>
</dbReference>
<evidence type="ECO:0000259" key="3">
    <source>
        <dbReference type="Pfam" id="PF20434"/>
    </source>
</evidence>
<feature type="region of interest" description="Disordered" evidence="2">
    <location>
        <begin position="28"/>
        <end position="73"/>
    </location>
</feature>
<dbReference type="GO" id="GO:0016787">
    <property type="term" value="F:hydrolase activity"/>
    <property type="evidence" value="ECO:0007669"/>
    <property type="project" value="UniProtKB-KW"/>
</dbReference>
<evidence type="ECO:0000313" key="4">
    <source>
        <dbReference type="EMBL" id="KAA9392981.1"/>
    </source>
</evidence>
<dbReference type="PROSITE" id="PS51257">
    <property type="entry name" value="PROKAR_LIPOPROTEIN"/>
    <property type="match status" value="1"/>
</dbReference>
<reference evidence="4 5" key="1">
    <citation type="submission" date="2019-05" db="EMBL/GenBank/DDBJ databases">
        <title>Kocuria coralli sp. nov., a novel actinobacterium isolated from coral reef seawater.</title>
        <authorList>
            <person name="Li J."/>
        </authorList>
    </citation>
    <scope>NUCLEOTIDE SEQUENCE [LARGE SCALE GENOMIC DNA]</scope>
    <source>
        <strain evidence="4 5">SCSIO 13007</strain>
    </source>
</reference>
<gene>
    <name evidence="4" type="ORF">FCK90_14515</name>
</gene>
<dbReference type="EMBL" id="SZWF01000035">
    <property type="protein sequence ID" value="KAA9392981.1"/>
    <property type="molecule type" value="Genomic_DNA"/>
</dbReference>
<accession>A0A5J5KVM0</accession>
<proteinExistence type="predicted"/>
<dbReference type="Gene3D" id="3.40.50.1820">
    <property type="entry name" value="alpha/beta hydrolase"/>
    <property type="match status" value="1"/>
</dbReference>
<dbReference type="OrthoDB" id="255603at2"/>
<dbReference type="PANTHER" id="PTHR48081">
    <property type="entry name" value="AB HYDROLASE SUPERFAMILY PROTEIN C4A8.06C"/>
    <property type="match status" value="1"/>
</dbReference>
<sequence>MLERRRVLGGLGAAALLTITGCAGGSELAGAGAGEAAESAGSPSPSSGSPSATGTETASPAPTTMRTEPPLEVDAARRYTVGAPVVIAYGGEHRRQYGELIVPQGLPEEVKVPVLMILHGGSWQATSTLGYLRDVARNMASYGVATWNVEYRGIGGGGGWPNTFADVAAAMDFVPGLAEHIGRRIDRERFFLAGHSAGGHLAAWAASRHLDESEQPGGRPALRPAACVSFAGVYDLAYAQRLGHRHMVNLLGGTPSQVPHTYELASPIRNIPEDVEFVCCHSSNDAVVPVAQTANYAAASEDAGHDAESVILPSAGHVDWVIPGSRAWAVGQEQLLEVITAVRP</sequence>
<comment type="caution">
    <text evidence="4">The sequence shown here is derived from an EMBL/GenBank/DDBJ whole genome shotgun (WGS) entry which is preliminary data.</text>
</comment>
<dbReference type="SUPFAM" id="SSF53474">
    <property type="entry name" value="alpha/beta-Hydrolases"/>
    <property type="match status" value="1"/>
</dbReference>
<dbReference type="PROSITE" id="PS51318">
    <property type="entry name" value="TAT"/>
    <property type="match status" value="1"/>
</dbReference>
<dbReference type="InterPro" id="IPR029058">
    <property type="entry name" value="AB_hydrolase_fold"/>
</dbReference>
<dbReference type="Proteomes" id="UP000325957">
    <property type="component" value="Unassembled WGS sequence"/>
</dbReference>
<dbReference type="AlphaFoldDB" id="A0A5J5KVM0"/>
<dbReference type="RefSeq" id="WP_158035026.1">
    <property type="nucleotide sequence ID" value="NZ_ML708635.1"/>
</dbReference>
<feature type="compositionally biased region" description="Low complexity" evidence="2">
    <location>
        <begin position="28"/>
        <end position="64"/>
    </location>
</feature>
<evidence type="ECO:0000256" key="2">
    <source>
        <dbReference type="SAM" id="MobiDB-lite"/>
    </source>
</evidence>
<organism evidence="4 5">
    <name type="scientific">Kocuria coralli</name>
    <dbReference type="NCBI Taxonomy" id="1461025"/>
    <lineage>
        <taxon>Bacteria</taxon>
        <taxon>Bacillati</taxon>
        <taxon>Actinomycetota</taxon>
        <taxon>Actinomycetes</taxon>
        <taxon>Micrococcales</taxon>
        <taxon>Micrococcaceae</taxon>
        <taxon>Kocuria</taxon>
    </lineage>
</organism>
<name>A0A5J5KVM0_9MICC</name>
<evidence type="ECO:0000256" key="1">
    <source>
        <dbReference type="ARBA" id="ARBA00022801"/>
    </source>
</evidence>
<evidence type="ECO:0000313" key="5">
    <source>
        <dbReference type="Proteomes" id="UP000325957"/>
    </source>
</evidence>
<keyword evidence="5" id="KW-1185">Reference proteome</keyword>
<keyword evidence="1 4" id="KW-0378">Hydrolase</keyword>